<gene>
    <name evidence="1" type="ordered locus">SCATT_p00170</name>
</gene>
<evidence type="ECO:0000313" key="1">
    <source>
        <dbReference type="EMBL" id="AEW98210.1"/>
    </source>
</evidence>
<proteinExistence type="predicted"/>
<dbReference type="Proteomes" id="UP000007842">
    <property type="component" value="Plasmid pSCATT"/>
</dbReference>
<organism evidence="1 2">
    <name type="scientific">Streptantibioticus cattleyicolor (strain ATCC 35852 / DSM 46488 / JCM 4925 / NBRC 14057 / NRRL 8057)</name>
    <name type="common">Streptomyces cattleya</name>
    <dbReference type="NCBI Taxonomy" id="1003195"/>
    <lineage>
        <taxon>Bacteria</taxon>
        <taxon>Bacillati</taxon>
        <taxon>Actinomycetota</taxon>
        <taxon>Actinomycetes</taxon>
        <taxon>Kitasatosporales</taxon>
        <taxon>Streptomycetaceae</taxon>
        <taxon>Streptantibioticus</taxon>
    </lineage>
</organism>
<dbReference type="EMBL" id="CP003229">
    <property type="protein sequence ID" value="AEW98210.1"/>
    <property type="molecule type" value="Genomic_DNA"/>
</dbReference>
<dbReference type="PATRIC" id="fig|1003195.29.peg.5822"/>
<evidence type="ECO:0000313" key="2">
    <source>
        <dbReference type="Proteomes" id="UP000007842"/>
    </source>
</evidence>
<protein>
    <submittedName>
        <fullName evidence="1">Uncharacterized protein</fullName>
    </submittedName>
</protein>
<sequence length="40" mass="4359">MADEDGHCYVFPEAVREIEEVVPVNAVSTWVLPSGVTVGR</sequence>
<accession>G8XDL6</accession>
<geneLocation type="plasmid" evidence="1 2">
    <name>pSCATT</name>
</geneLocation>
<reference evidence="2" key="1">
    <citation type="submission" date="2011-12" db="EMBL/GenBank/DDBJ databases">
        <title>Complete genome sequence of Streptomyces cattleya strain DSM 46488.</title>
        <authorList>
            <person name="Ou H.-Y."/>
            <person name="Li P."/>
            <person name="Zhao C."/>
            <person name="O'Hagan D."/>
            <person name="Deng Z."/>
        </authorList>
    </citation>
    <scope>NUCLEOTIDE SEQUENCE [LARGE SCALE GENOMIC DNA]</scope>
    <source>
        <strain evidence="2">ATCC 35852 / DSM 46488 / JCM 4925 / NBRC 14057 / NRRL 8057</strain>
        <plasmid evidence="2">Plasmid pSCATT</plasmid>
    </source>
</reference>
<dbReference type="KEGG" id="scy:SCATT_p00170"/>
<name>G8XDL6_STREN</name>
<keyword evidence="1" id="KW-0614">Plasmid</keyword>
<dbReference type="AlphaFoldDB" id="G8XDL6"/>
<dbReference type="HOGENOM" id="CLU_3296998_0_0_11"/>
<keyword evidence="2" id="KW-1185">Reference proteome</keyword>